<organism evidence="1 2">
    <name type="scientific">Deinococcus ruber</name>
    <dbReference type="NCBI Taxonomy" id="1848197"/>
    <lineage>
        <taxon>Bacteria</taxon>
        <taxon>Thermotogati</taxon>
        <taxon>Deinococcota</taxon>
        <taxon>Deinococci</taxon>
        <taxon>Deinococcales</taxon>
        <taxon>Deinococcaceae</taxon>
        <taxon>Deinococcus</taxon>
    </lineage>
</organism>
<gene>
    <name evidence="1" type="ORF">GCM10008957_01080</name>
</gene>
<evidence type="ECO:0000313" key="2">
    <source>
        <dbReference type="Proteomes" id="UP000603865"/>
    </source>
</evidence>
<dbReference type="Proteomes" id="UP000603865">
    <property type="component" value="Unassembled WGS sequence"/>
</dbReference>
<protein>
    <submittedName>
        <fullName evidence="1">Uncharacterized protein</fullName>
    </submittedName>
</protein>
<reference evidence="1" key="1">
    <citation type="journal article" date="2014" name="Int. J. Syst. Evol. Microbiol.">
        <title>Complete genome sequence of Corynebacterium casei LMG S-19264T (=DSM 44701T), isolated from a smear-ripened cheese.</title>
        <authorList>
            <consortium name="US DOE Joint Genome Institute (JGI-PGF)"/>
            <person name="Walter F."/>
            <person name="Albersmeier A."/>
            <person name="Kalinowski J."/>
            <person name="Ruckert C."/>
        </authorList>
    </citation>
    <scope>NUCLEOTIDE SEQUENCE</scope>
    <source>
        <strain evidence="1">JCM 31311</strain>
    </source>
</reference>
<sequence length="100" mass="10566">MCQPDNMPCGTVILNRTVAGGSIIPADFITSDTALLSKLGRSFVVTIPANSDAPVEVGGMKLSPKQLDPSGKGGTFVFTYKSQKKDAKGNTVFSFNVARR</sequence>
<reference evidence="1" key="2">
    <citation type="submission" date="2020-09" db="EMBL/GenBank/DDBJ databases">
        <authorList>
            <person name="Sun Q."/>
            <person name="Ohkuma M."/>
        </authorList>
    </citation>
    <scope>NUCLEOTIDE SEQUENCE</scope>
    <source>
        <strain evidence="1">JCM 31311</strain>
    </source>
</reference>
<accession>A0A918F097</accession>
<evidence type="ECO:0000313" key="1">
    <source>
        <dbReference type="EMBL" id="GGQ92903.1"/>
    </source>
</evidence>
<dbReference type="EMBL" id="BMQL01000001">
    <property type="protein sequence ID" value="GGQ92903.1"/>
    <property type="molecule type" value="Genomic_DNA"/>
</dbReference>
<comment type="caution">
    <text evidence="1">The sequence shown here is derived from an EMBL/GenBank/DDBJ whole genome shotgun (WGS) entry which is preliminary data.</text>
</comment>
<proteinExistence type="predicted"/>
<dbReference type="AlphaFoldDB" id="A0A918F097"/>
<name>A0A918F097_9DEIO</name>
<keyword evidence="2" id="KW-1185">Reference proteome</keyword>